<dbReference type="PROSITE" id="PS00187">
    <property type="entry name" value="TPP_ENZYMES"/>
    <property type="match status" value="1"/>
</dbReference>
<name>A0AA35RF40_GEOBA</name>
<protein>
    <recommendedName>
        <fullName evidence="2">2-hydroxyacyl-CoA lyase 2</fullName>
    </recommendedName>
    <alternativeName>
        <fullName evidence="4">IlvB-like protein</fullName>
    </alternativeName>
</protein>
<dbReference type="InterPro" id="IPR011766">
    <property type="entry name" value="TPP_enzyme_TPP-bd"/>
</dbReference>
<evidence type="ECO:0000256" key="1">
    <source>
        <dbReference type="ARBA" id="ARBA00007812"/>
    </source>
</evidence>
<evidence type="ECO:0000256" key="3">
    <source>
        <dbReference type="ARBA" id="ARBA00023052"/>
    </source>
</evidence>
<dbReference type="PANTHER" id="PTHR18968:SF167">
    <property type="entry name" value="ACETOLACTATE SYNTHASE LARGE SUBUNIT ILVB2-RELATED"/>
    <property type="match status" value="1"/>
</dbReference>
<sequence>MPDDGILVAGMTQVGYYSRTRFPVYKPKTYLTSSYFGNLGFAYPCALGAKVANPDKAVVAVSGDGGFMYNVQELATAVMYGIKCGGRGVQR</sequence>
<evidence type="ECO:0000259" key="6">
    <source>
        <dbReference type="Pfam" id="PF02775"/>
    </source>
</evidence>
<feature type="domain" description="Thiamine pyrophosphate enzyme TPP-binding" evidence="6">
    <location>
        <begin position="16"/>
        <end position="83"/>
    </location>
</feature>
<keyword evidence="8" id="KW-1185">Reference proteome</keyword>
<dbReference type="InterPro" id="IPR000399">
    <property type="entry name" value="TPP-bd_CS"/>
</dbReference>
<dbReference type="GO" id="GO:0000287">
    <property type="term" value="F:magnesium ion binding"/>
    <property type="evidence" value="ECO:0007669"/>
    <property type="project" value="InterPro"/>
</dbReference>
<accession>A0AA35RF40</accession>
<dbReference type="Pfam" id="PF02775">
    <property type="entry name" value="TPP_enzyme_C"/>
    <property type="match status" value="1"/>
</dbReference>
<dbReference type="GO" id="GO:0003984">
    <property type="term" value="F:acetolactate synthase activity"/>
    <property type="evidence" value="ECO:0007669"/>
    <property type="project" value="TreeGrafter"/>
</dbReference>
<dbReference type="GO" id="GO:0050660">
    <property type="term" value="F:flavin adenine dinucleotide binding"/>
    <property type="evidence" value="ECO:0007669"/>
    <property type="project" value="TreeGrafter"/>
</dbReference>
<dbReference type="GO" id="GO:0009099">
    <property type="term" value="P:L-valine biosynthetic process"/>
    <property type="evidence" value="ECO:0007669"/>
    <property type="project" value="TreeGrafter"/>
</dbReference>
<comment type="caution">
    <text evidence="7">The sequence shown here is derived from an EMBL/GenBank/DDBJ whole genome shotgun (WGS) entry which is preliminary data.</text>
</comment>
<dbReference type="Proteomes" id="UP001174909">
    <property type="component" value="Unassembled WGS sequence"/>
</dbReference>
<evidence type="ECO:0000256" key="4">
    <source>
        <dbReference type="ARBA" id="ARBA00030510"/>
    </source>
</evidence>
<dbReference type="InterPro" id="IPR029061">
    <property type="entry name" value="THDP-binding"/>
</dbReference>
<comment type="catalytic activity">
    <reaction evidence="5">
        <text>(2R)-hydroxyhexadecanoyl-CoA = pentadecanal + formyl-CoA</text>
        <dbReference type="Rhea" id="RHEA:55212"/>
        <dbReference type="ChEBI" id="CHEBI:17302"/>
        <dbReference type="ChEBI" id="CHEBI:57376"/>
        <dbReference type="ChEBI" id="CHEBI:138654"/>
    </reaction>
    <physiologicalReaction direction="left-to-right" evidence="5">
        <dbReference type="Rhea" id="RHEA:55213"/>
    </physiologicalReaction>
</comment>
<reference evidence="7" key="1">
    <citation type="submission" date="2023-03" db="EMBL/GenBank/DDBJ databases">
        <authorList>
            <person name="Steffen K."/>
            <person name="Cardenas P."/>
        </authorList>
    </citation>
    <scope>NUCLEOTIDE SEQUENCE</scope>
</reference>
<keyword evidence="3" id="KW-0786">Thiamine pyrophosphate</keyword>
<evidence type="ECO:0000313" key="8">
    <source>
        <dbReference type="Proteomes" id="UP001174909"/>
    </source>
</evidence>
<dbReference type="GO" id="GO:0005948">
    <property type="term" value="C:acetolactate synthase complex"/>
    <property type="evidence" value="ECO:0007669"/>
    <property type="project" value="TreeGrafter"/>
</dbReference>
<dbReference type="SUPFAM" id="SSF52518">
    <property type="entry name" value="Thiamin diphosphate-binding fold (THDP-binding)"/>
    <property type="match status" value="1"/>
</dbReference>
<proteinExistence type="inferred from homology"/>
<dbReference type="CDD" id="cd00568">
    <property type="entry name" value="TPP_enzymes"/>
    <property type="match status" value="1"/>
</dbReference>
<dbReference type="GO" id="GO:0009097">
    <property type="term" value="P:isoleucine biosynthetic process"/>
    <property type="evidence" value="ECO:0007669"/>
    <property type="project" value="TreeGrafter"/>
</dbReference>
<dbReference type="EMBL" id="CASHTH010000972">
    <property type="protein sequence ID" value="CAI8009543.1"/>
    <property type="molecule type" value="Genomic_DNA"/>
</dbReference>
<dbReference type="GO" id="GO:0030976">
    <property type="term" value="F:thiamine pyrophosphate binding"/>
    <property type="evidence" value="ECO:0007669"/>
    <property type="project" value="InterPro"/>
</dbReference>
<dbReference type="PANTHER" id="PTHR18968">
    <property type="entry name" value="THIAMINE PYROPHOSPHATE ENZYMES"/>
    <property type="match status" value="1"/>
</dbReference>
<dbReference type="InterPro" id="IPR045229">
    <property type="entry name" value="TPP_enz"/>
</dbReference>
<evidence type="ECO:0000313" key="7">
    <source>
        <dbReference type="EMBL" id="CAI8009543.1"/>
    </source>
</evidence>
<gene>
    <name evidence="7" type="ORF">GBAR_LOCUS6394</name>
</gene>
<dbReference type="AlphaFoldDB" id="A0AA35RF40"/>
<comment type="similarity">
    <text evidence="1">Belongs to the TPP enzyme family.</text>
</comment>
<evidence type="ECO:0000256" key="2">
    <source>
        <dbReference type="ARBA" id="ARBA00018936"/>
    </source>
</evidence>
<dbReference type="Gene3D" id="3.40.50.970">
    <property type="match status" value="1"/>
</dbReference>
<evidence type="ECO:0000256" key="5">
    <source>
        <dbReference type="ARBA" id="ARBA00048767"/>
    </source>
</evidence>
<organism evidence="7 8">
    <name type="scientific">Geodia barretti</name>
    <name type="common">Barrett's horny sponge</name>
    <dbReference type="NCBI Taxonomy" id="519541"/>
    <lineage>
        <taxon>Eukaryota</taxon>
        <taxon>Metazoa</taxon>
        <taxon>Porifera</taxon>
        <taxon>Demospongiae</taxon>
        <taxon>Heteroscleromorpha</taxon>
        <taxon>Tetractinellida</taxon>
        <taxon>Astrophorina</taxon>
        <taxon>Geodiidae</taxon>
        <taxon>Geodia</taxon>
    </lineage>
</organism>